<accession>A0A9P1GNS4</accession>
<dbReference type="EMBL" id="CAMXCT020006683">
    <property type="protein sequence ID" value="CAL1171615.1"/>
    <property type="molecule type" value="Genomic_DNA"/>
</dbReference>
<dbReference type="EMBL" id="CAMXCT030006683">
    <property type="protein sequence ID" value="CAL4805552.1"/>
    <property type="molecule type" value="Genomic_DNA"/>
</dbReference>
<evidence type="ECO:0000313" key="3">
    <source>
        <dbReference type="Proteomes" id="UP001152797"/>
    </source>
</evidence>
<dbReference type="AlphaFoldDB" id="A0A9P1GNS4"/>
<evidence type="ECO:0000313" key="1">
    <source>
        <dbReference type="EMBL" id="CAI4018240.1"/>
    </source>
</evidence>
<protein>
    <submittedName>
        <fullName evidence="1">Uncharacterized protein</fullName>
    </submittedName>
</protein>
<dbReference type="EMBL" id="CAMXCT010006683">
    <property type="protein sequence ID" value="CAI4018240.1"/>
    <property type="molecule type" value="Genomic_DNA"/>
</dbReference>
<gene>
    <name evidence="1" type="ORF">C1SCF055_LOCUS42832</name>
</gene>
<comment type="caution">
    <text evidence="1">The sequence shown here is derived from an EMBL/GenBank/DDBJ whole genome shotgun (WGS) entry which is preliminary data.</text>
</comment>
<evidence type="ECO:0000313" key="2">
    <source>
        <dbReference type="EMBL" id="CAL1171615.1"/>
    </source>
</evidence>
<reference evidence="2" key="2">
    <citation type="submission" date="2024-04" db="EMBL/GenBank/DDBJ databases">
        <authorList>
            <person name="Chen Y."/>
            <person name="Shah S."/>
            <person name="Dougan E. K."/>
            <person name="Thang M."/>
            <person name="Chan C."/>
        </authorList>
    </citation>
    <scope>NUCLEOTIDE SEQUENCE [LARGE SCALE GENOMIC DNA]</scope>
</reference>
<proteinExistence type="predicted"/>
<reference evidence="1" key="1">
    <citation type="submission" date="2022-10" db="EMBL/GenBank/DDBJ databases">
        <authorList>
            <person name="Chen Y."/>
            <person name="Dougan E. K."/>
            <person name="Chan C."/>
            <person name="Rhodes N."/>
            <person name="Thang M."/>
        </authorList>
    </citation>
    <scope>NUCLEOTIDE SEQUENCE</scope>
</reference>
<dbReference type="Proteomes" id="UP001152797">
    <property type="component" value="Unassembled WGS sequence"/>
</dbReference>
<sequence length="267" mass="29409">MGDIEDYLRTPPGHPDFLEKYQAIAVNSRQIMDSYRSMIIRTDCSQAAASFMAGPRSISALSAKAEVALAKCGYGAAKAKGGSFEVEDPCHWGFPRHALLALLHVLNPMGSHALGDPDLLRGCLFYGLLAAKKPLPEELWTAELPELLQLPFRGVFLEVLFPVASLEAAAAAAASATALLGNDSRESMEPASLMATLKDSWNRFDATLKDLDIADWELKAWLQELTAITSPRALGLPDRWPWWRMVQRSGQLRYSRRGLLEQVASLR</sequence>
<name>A0A9P1GNS4_9DINO</name>
<keyword evidence="3" id="KW-1185">Reference proteome</keyword>
<organism evidence="1">
    <name type="scientific">Cladocopium goreaui</name>
    <dbReference type="NCBI Taxonomy" id="2562237"/>
    <lineage>
        <taxon>Eukaryota</taxon>
        <taxon>Sar</taxon>
        <taxon>Alveolata</taxon>
        <taxon>Dinophyceae</taxon>
        <taxon>Suessiales</taxon>
        <taxon>Symbiodiniaceae</taxon>
        <taxon>Cladocopium</taxon>
    </lineage>
</organism>